<dbReference type="SUPFAM" id="SSF49764">
    <property type="entry name" value="HSP20-like chaperones"/>
    <property type="match status" value="1"/>
</dbReference>
<dbReference type="InterPro" id="IPR037913">
    <property type="entry name" value="ACD_IbpA/B"/>
</dbReference>
<dbReference type="InterPro" id="IPR002068">
    <property type="entry name" value="A-crystallin/Hsp20_dom"/>
</dbReference>
<accession>A0AAE3G1V8</accession>
<name>A0AAE3G1V8_9GAMM</name>
<protein>
    <submittedName>
        <fullName evidence="6">Molecular chaperone IbpA</fullName>
    </submittedName>
</protein>
<evidence type="ECO:0000259" key="5">
    <source>
        <dbReference type="PROSITE" id="PS01031"/>
    </source>
</evidence>
<evidence type="ECO:0000256" key="4">
    <source>
        <dbReference type="SAM" id="MobiDB-lite"/>
    </source>
</evidence>
<dbReference type="AlphaFoldDB" id="A0AAE3G1V8"/>
<organism evidence="6 7">
    <name type="scientific">Natronocella acetinitrilica</name>
    <dbReference type="NCBI Taxonomy" id="414046"/>
    <lineage>
        <taxon>Bacteria</taxon>
        <taxon>Pseudomonadati</taxon>
        <taxon>Pseudomonadota</taxon>
        <taxon>Gammaproteobacteria</taxon>
        <taxon>Chromatiales</taxon>
        <taxon>Ectothiorhodospiraceae</taxon>
        <taxon>Natronocella</taxon>
    </lineage>
</organism>
<evidence type="ECO:0000256" key="1">
    <source>
        <dbReference type="ARBA" id="ARBA00023016"/>
    </source>
</evidence>
<evidence type="ECO:0000313" key="6">
    <source>
        <dbReference type="EMBL" id="MCP1674130.1"/>
    </source>
</evidence>
<dbReference type="PROSITE" id="PS01031">
    <property type="entry name" value="SHSP"/>
    <property type="match status" value="1"/>
</dbReference>
<dbReference type="EMBL" id="JALJXV010000003">
    <property type="protein sequence ID" value="MCP1674130.1"/>
    <property type="molecule type" value="Genomic_DNA"/>
</dbReference>
<feature type="region of interest" description="Disordered" evidence="4">
    <location>
        <begin position="146"/>
        <end position="165"/>
    </location>
</feature>
<evidence type="ECO:0000256" key="2">
    <source>
        <dbReference type="PROSITE-ProRule" id="PRU00285"/>
    </source>
</evidence>
<evidence type="ECO:0000313" key="7">
    <source>
        <dbReference type="Proteomes" id="UP001205843"/>
    </source>
</evidence>
<proteinExistence type="inferred from homology"/>
<dbReference type="CDD" id="cd06470">
    <property type="entry name" value="ACD_IbpA-B_like"/>
    <property type="match status" value="1"/>
</dbReference>
<evidence type="ECO:0000256" key="3">
    <source>
        <dbReference type="RuleBase" id="RU003616"/>
    </source>
</evidence>
<dbReference type="Gene3D" id="2.60.40.790">
    <property type="match status" value="1"/>
</dbReference>
<gene>
    <name evidence="6" type="ORF">J2T57_001232</name>
</gene>
<dbReference type="PANTHER" id="PTHR47062:SF2">
    <property type="entry name" value="SMALL HEAT SHOCK PROTEIN IBPB"/>
    <property type="match status" value="1"/>
</dbReference>
<comment type="caution">
    <text evidence="6">The sequence shown here is derived from an EMBL/GenBank/DDBJ whole genome shotgun (WGS) entry which is preliminary data.</text>
</comment>
<comment type="similarity">
    <text evidence="2 3">Belongs to the small heat shock protein (HSP20) family.</text>
</comment>
<dbReference type="RefSeq" id="WP_253475804.1">
    <property type="nucleotide sequence ID" value="NZ_JALJXV010000003.1"/>
</dbReference>
<dbReference type="PANTHER" id="PTHR47062">
    <property type="match status" value="1"/>
</dbReference>
<sequence>MTTTIPTPASRAGGVLLDGGRLVPMMLRSAIGFADDIEDAFGGLGKAGTYPPYDIIREESAYRIDIAVAGFREEDLEIEVSGARLRVSGRGQKGQELSRQHQGIARRDFILDFRLGRHVQVTGASLALGILSVALTREIPESERPRRISIAAPGPEGVAGKASEA</sequence>
<keyword evidence="1" id="KW-0346">Stress response</keyword>
<dbReference type="Proteomes" id="UP001205843">
    <property type="component" value="Unassembled WGS sequence"/>
</dbReference>
<feature type="domain" description="SHSP" evidence="5">
    <location>
        <begin position="44"/>
        <end position="153"/>
    </location>
</feature>
<dbReference type="InterPro" id="IPR008978">
    <property type="entry name" value="HSP20-like_chaperone"/>
</dbReference>
<dbReference type="Pfam" id="PF00011">
    <property type="entry name" value="HSP20"/>
    <property type="match status" value="1"/>
</dbReference>
<reference evidence="6" key="1">
    <citation type="submission" date="2022-03" db="EMBL/GenBank/DDBJ databases">
        <title>Genomic Encyclopedia of Type Strains, Phase III (KMG-III): the genomes of soil and plant-associated and newly described type strains.</title>
        <authorList>
            <person name="Whitman W."/>
        </authorList>
    </citation>
    <scope>NUCLEOTIDE SEQUENCE</scope>
    <source>
        <strain evidence="6">ANL 6-2</strain>
    </source>
</reference>
<keyword evidence="7" id="KW-1185">Reference proteome</keyword>